<reference evidence="1" key="1">
    <citation type="submission" date="2022-03" db="EMBL/GenBank/DDBJ databases">
        <authorList>
            <person name="Sayadi A."/>
        </authorList>
    </citation>
    <scope>NUCLEOTIDE SEQUENCE</scope>
</reference>
<comment type="caution">
    <text evidence="1">The sequence shown here is derived from an EMBL/GenBank/DDBJ whole genome shotgun (WGS) entry which is preliminary data.</text>
</comment>
<dbReference type="EMBL" id="CAKOFQ010006769">
    <property type="protein sequence ID" value="CAH1970089.1"/>
    <property type="molecule type" value="Genomic_DNA"/>
</dbReference>
<gene>
    <name evidence="1" type="ORF">ACAOBT_LOCUS8729</name>
</gene>
<dbReference type="Proteomes" id="UP001152888">
    <property type="component" value="Unassembled WGS sequence"/>
</dbReference>
<dbReference type="AlphaFoldDB" id="A0A9P0P4L5"/>
<protein>
    <submittedName>
        <fullName evidence="1">Uncharacterized protein</fullName>
    </submittedName>
</protein>
<accession>A0A9P0P4L5</accession>
<proteinExistence type="predicted"/>
<keyword evidence="2" id="KW-1185">Reference proteome</keyword>
<name>A0A9P0P4L5_ACAOB</name>
<evidence type="ECO:0000313" key="1">
    <source>
        <dbReference type="EMBL" id="CAH1970089.1"/>
    </source>
</evidence>
<organism evidence="1 2">
    <name type="scientific">Acanthoscelides obtectus</name>
    <name type="common">Bean weevil</name>
    <name type="synonym">Bruchus obtectus</name>
    <dbReference type="NCBI Taxonomy" id="200917"/>
    <lineage>
        <taxon>Eukaryota</taxon>
        <taxon>Metazoa</taxon>
        <taxon>Ecdysozoa</taxon>
        <taxon>Arthropoda</taxon>
        <taxon>Hexapoda</taxon>
        <taxon>Insecta</taxon>
        <taxon>Pterygota</taxon>
        <taxon>Neoptera</taxon>
        <taxon>Endopterygota</taxon>
        <taxon>Coleoptera</taxon>
        <taxon>Polyphaga</taxon>
        <taxon>Cucujiformia</taxon>
        <taxon>Chrysomeloidea</taxon>
        <taxon>Chrysomelidae</taxon>
        <taxon>Bruchinae</taxon>
        <taxon>Bruchini</taxon>
        <taxon>Acanthoscelides</taxon>
    </lineage>
</organism>
<evidence type="ECO:0000313" key="2">
    <source>
        <dbReference type="Proteomes" id="UP001152888"/>
    </source>
</evidence>
<sequence length="29" mass="3342">MKISISLQTISYQKPTKLEVVHCPQENIL</sequence>